<protein>
    <recommendedName>
        <fullName evidence="3">3-hydroxyacyl-CoA dehydrogenase NAD binding domain-containing protein</fullName>
    </recommendedName>
</protein>
<name>A0A5S9MM07_BACIA</name>
<dbReference type="SUPFAM" id="SSF51735">
    <property type="entry name" value="NAD(P)-binding Rossmann-fold domains"/>
    <property type="match status" value="1"/>
</dbReference>
<dbReference type="Gene3D" id="3.40.50.720">
    <property type="entry name" value="NAD(P)-binding Rossmann-like Domain"/>
    <property type="match status" value="1"/>
</dbReference>
<evidence type="ECO:0008006" key="3">
    <source>
        <dbReference type="Google" id="ProtNLM"/>
    </source>
</evidence>
<organism evidence="1 2">
    <name type="scientific">Bacillus safensis</name>
    <dbReference type="NCBI Taxonomy" id="561879"/>
    <lineage>
        <taxon>Bacteria</taxon>
        <taxon>Bacillati</taxon>
        <taxon>Bacillota</taxon>
        <taxon>Bacilli</taxon>
        <taxon>Bacillales</taxon>
        <taxon>Bacillaceae</taxon>
        <taxon>Bacillus</taxon>
    </lineage>
</organism>
<evidence type="ECO:0000313" key="2">
    <source>
        <dbReference type="Proteomes" id="UP000464658"/>
    </source>
</evidence>
<evidence type="ECO:0000313" key="1">
    <source>
        <dbReference type="EMBL" id="BBP93009.1"/>
    </source>
</evidence>
<accession>A0A5S9MM07</accession>
<proteinExistence type="predicted"/>
<dbReference type="EMBL" id="AP021906">
    <property type="protein sequence ID" value="BBP93009.1"/>
    <property type="molecule type" value="Genomic_DNA"/>
</dbReference>
<dbReference type="InterPro" id="IPR036291">
    <property type="entry name" value="NAD(P)-bd_dom_sf"/>
</dbReference>
<gene>
    <name evidence="1" type="ORF">BsIDN1_66270</name>
</gene>
<dbReference type="AlphaFoldDB" id="A0A5S9MM07"/>
<dbReference type="Proteomes" id="UP000464658">
    <property type="component" value="Chromosome"/>
</dbReference>
<reference evidence="1 2" key="1">
    <citation type="submission" date="2019-12" db="EMBL/GenBank/DDBJ databases">
        <title>Full genome sequence of a Bacillus safensis strain isolated from commercially available natto in Indonesia.</title>
        <authorList>
            <person name="Yoshida M."/>
            <person name="Uomi M."/>
            <person name="Waturangi D."/>
            <person name="Ekaputri J.J."/>
            <person name="Setiamarga D.H.E."/>
        </authorList>
    </citation>
    <scope>NUCLEOTIDE SEQUENCE [LARGE SCALE GENOMIC DNA]</scope>
    <source>
        <strain evidence="1 2">IDN1</strain>
    </source>
</reference>
<sequence>MGLPPSFFLEHGAKVAVADINEDSGKQLIESLPHEHAAFFKTDITNESDCQKPFNPC</sequence>